<dbReference type="InterPro" id="IPR003511">
    <property type="entry name" value="HORMA_dom"/>
</dbReference>
<organism evidence="2 3">
    <name type="scientific">Angiostrongylus cantonensis</name>
    <name type="common">Rat lungworm</name>
    <dbReference type="NCBI Taxonomy" id="6313"/>
    <lineage>
        <taxon>Eukaryota</taxon>
        <taxon>Metazoa</taxon>
        <taxon>Ecdysozoa</taxon>
        <taxon>Nematoda</taxon>
        <taxon>Chromadorea</taxon>
        <taxon>Rhabditida</taxon>
        <taxon>Rhabditina</taxon>
        <taxon>Rhabditomorpha</taxon>
        <taxon>Strongyloidea</taxon>
        <taxon>Metastrongylidae</taxon>
        <taxon>Angiostrongylus</taxon>
    </lineage>
</organism>
<dbReference type="STRING" id="6313.A0A0K0D8G7"/>
<feature type="domain" description="HORMA" evidence="1">
    <location>
        <begin position="31"/>
        <end position="74"/>
    </location>
</feature>
<reference evidence="2" key="1">
    <citation type="submission" date="2012-09" db="EMBL/GenBank/DDBJ databases">
        <authorList>
            <person name="Martin A.A."/>
        </authorList>
    </citation>
    <scope>NUCLEOTIDE SEQUENCE</scope>
</reference>
<protein>
    <submittedName>
        <fullName evidence="3">HORMA domain-containing protein</fullName>
    </submittedName>
</protein>
<sequence>MKEELDKSCGVIYTLVLKYVTITVEMSGDGGVTEAIEQRYLCELMLVVTPTNNDLRDVIEMYTWSMGYDVDGELQAEFRQFVFDNCFS</sequence>
<reference evidence="3" key="2">
    <citation type="submission" date="2017-02" db="UniProtKB">
        <authorList>
            <consortium name="WormBaseParasite"/>
        </authorList>
    </citation>
    <scope>IDENTIFICATION</scope>
</reference>
<dbReference type="InterPro" id="IPR036570">
    <property type="entry name" value="HORMA_dom_sf"/>
</dbReference>
<evidence type="ECO:0000313" key="2">
    <source>
        <dbReference type="Proteomes" id="UP000035642"/>
    </source>
</evidence>
<proteinExistence type="predicted"/>
<name>A0A0K0D8G7_ANGCA</name>
<dbReference type="AlphaFoldDB" id="A0A0K0D8G7"/>
<dbReference type="Proteomes" id="UP000035642">
    <property type="component" value="Unassembled WGS sequence"/>
</dbReference>
<keyword evidence="2" id="KW-1185">Reference proteome</keyword>
<evidence type="ECO:0000313" key="3">
    <source>
        <dbReference type="WBParaSite" id="ACAC_0000636201-mRNA-1"/>
    </source>
</evidence>
<dbReference type="Gene3D" id="3.30.900.10">
    <property type="entry name" value="HORMA domain"/>
    <property type="match status" value="1"/>
</dbReference>
<dbReference type="WBParaSite" id="ACAC_0000636201-mRNA-1">
    <property type="protein sequence ID" value="ACAC_0000636201-mRNA-1"/>
    <property type="gene ID" value="ACAC_0000636201"/>
</dbReference>
<accession>A0A0K0D8G7</accession>
<dbReference type="Pfam" id="PF02301">
    <property type="entry name" value="HORMA"/>
    <property type="match status" value="1"/>
</dbReference>
<evidence type="ECO:0000259" key="1">
    <source>
        <dbReference type="Pfam" id="PF02301"/>
    </source>
</evidence>